<accession>W2QPU8</accession>
<keyword evidence="5 7" id="KW-0472">Membrane</keyword>
<dbReference type="InterPro" id="IPR004254">
    <property type="entry name" value="AdipoR/HlyIII-related"/>
</dbReference>
<feature type="transmembrane region" description="Helical" evidence="7">
    <location>
        <begin position="396"/>
        <end position="420"/>
    </location>
</feature>
<dbReference type="SUPFAM" id="SSF101278">
    <property type="entry name" value="N-terminal domain of adenylylcyclase associated protein, CAP"/>
    <property type="match status" value="1"/>
</dbReference>
<keyword evidence="6" id="KW-0862">Zinc</keyword>
<evidence type="ECO:0000259" key="8">
    <source>
        <dbReference type="Pfam" id="PF21938"/>
    </source>
</evidence>
<dbReference type="OMA" id="AGSFYPM"/>
<dbReference type="RefSeq" id="XP_008899939.1">
    <property type="nucleotide sequence ID" value="XM_008901691.1"/>
</dbReference>
<feature type="transmembrane region" description="Helical" evidence="7">
    <location>
        <begin position="432"/>
        <end position="451"/>
    </location>
</feature>
<evidence type="ECO:0000313" key="10">
    <source>
        <dbReference type="Proteomes" id="UP000018817"/>
    </source>
</evidence>
<feature type="binding site" evidence="6">
    <location>
        <position position="562"/>
    </location>
    <ligand>
        <name>Zn(2+)</name>
        <dbReference type="ChEBI" id="CHEBI:29105"/>
    </ligand>
</feature>
<dbReference type="PANTHER" id="PTHR20855">
    <property type="entry name" value="ADIPOR/PROGESTIN RECEPTOR-RELATED"/>
    <property type="match status" value="1"/>
</dbReference>
<dbReference type="Gene3D" id="1.25.40.330">
    <property type="entry name" value="Adenylate cyclase-associated CAP, N-terminal domain"/>
    <property type="match status" value="1"/>
</dbReference>
<feature type="transmembrane region" description="Helical" evidence="7">
    <location>
        <begin position="463"/>
        <end position="483"/>
    </location>
</feature>
<dbReference type="EMBL" id="KI669571">
    <property type="protein sequence ID" value="ETN15138.1"/>
    <property type="molecule type" value="Genomic_DNA"/>
</dbReference>
<evidence type="ECO:0000256" key="6">
    <source>
        <dbReference type="PIRSR" id="PIRSR604254-1"/>
    </source>
</evidence>
<keyword evidence="4 7" id="KW-1133">Transmembrane helix</keyword>
<dbReference type="GO" id="GO:0016020">
    <property type="term" value="C:membrane"/>
    <property type="evidence" value="ECO:0007669"/>
    <property type="project" value="UniProtKB-SubCell"/>
</dbReference>
<dbReference type="Pfam" id="PF21938">
    <property type="entry name" value="CAP_N"/>
    <property type="match status" value="1"/>
</dbReference>
<dbReference type="PANTHER" id="PTHR20855:SF52">
    <property type="entry name" value="ADIPONECTIN RECEPTOR PROTEIN"/>
    <property type="match status" value="1"/>
</dbReference>
<feature type="domain" description="CAP N-terminal" evidence="8">
    <location>
        <begin position="41"/>
        <end position="159"/>
    </location>
</feature>
<feature type="binding site" evidence="6">
    <location>
        <position position="566"/>
    </location>
    <ligand>
        <name>Zn(2+)</name>
        <dbReference type="ChEBI" id="CHEBI:29105"/>
    </ligand>
</feature>
<proteinExistence type="inferred from homology"/>
<feature type="transmembrane region" description="Helical" evidence="7">
    <location>
        <begin position="521"/>
        <end position="543"/>
    </location>
</feature>
<keyword evidence="6" id="KW-0479">Metal-binding</keyword>
<dbReference type="AlphaFoldDB" id="W2QPU8"/>
<feature type="binding site" evidence="6">
    <location>
        <position position="416"/>
    </location>
    <ligand>
        <name>Zn(2+)</name>
        <dbReference type="ChEBI" id="CHEBI:29105"/>
    </ligand>
</feature>
<feature type="transmembrane region" description="Helical" evidence="7">
    <location>
        <begin position="184"/>
        <end position="205"/>
    </location>
</feature>
<reference evidence="9 10" key="2">
    <citation type="submission" date="2013-11" db="EMBL/GenBank/DDBJ databases">
        <title>The Genome Sequence of Phytophthora parasitica INRA-310.</title>
        <authorList>
            <consortium name="The Broad Institute Genomics Platform"/>
            <person name="Russ C."/>
            <person name="Tyler B."/>
            <person name="Panabieres F."/>
            <person name="Shan W."/>
            <person name="Tripathy S."/>
            <person name="Grunwald N."/>
            <person name="Machado M."/>
            <person name="Johnson C.S."/>
            <person name="Arredondo F."/>
            <person name="Hong C."/>
            <person name="Coffey M."/>
            <person name="Young S.K."/>
            <person name="Zeng Q."/>
            <person name="Gargeya S."/>
            <person name="Fitzgerald M."/>
            <person name="Abouelleil A."/>
            <person name="Alvarado L."/>
            <person name="Chapman S.B."/>
            <person name="Gainer-Dewar J."/>
            <person name="Goldberg J."/>
            <person name="Griggs A."/>
            <person name="Gujja S."/>
            <person name="Hansen M."/>
            <person name="Howarth C."/>
            <person name="Imamovic A."/>
            <person name="Ireland A."/>
            <person name="Larimer J."/>
            <person name="McCowan C."/>
            <person name="Murphy C."/>
            <person name="Pearson M."/>
            <person name="Poon T.W."/>
            <person name="Priest M."/>
            <person name="Roberts A."/>
            <person name="Saif S."/>
            <person name="Shea T."/>
            <person name="Sykes S."/>
            <person name="Wortman J."/>
            <person name="Nusbaum C."/>
            <person name="Birren B."/>
        </authorList>
    </citation>
    <scope>NUCLEOTIDE SEQUENCE [LARGE SCALE GENOMIC DNA]</scope>
    <source>
        <strain evidence="9 10">INRA-310</strain>
    </source>
</reference>
<gene>
    <name evidence="9" type="ORF">PPTG_22084</name>
</gene>
<evidence type="ECO:0000256" key="2">
    <source>
        <dbReference type="ARBA" id="ARBA00007018"/>
    </source>
</evidence>
<dbReference type="STRING" id="761204.W2QPU8"/>
<evidence type="ECO:0000256" key="1">
    <source>
        <dbReference type="ARBA" id="ARBA00004141"/>
    </source>
</evidence>
<evidence type="ECO:0000256" key="7">
    <source>
        <dbReference type="SAM" id="Phobius"/>
    </source>
</evidence>
<evidence type="ECO:0000256" key="3">
    <source>
        <dbReference type="ARBA" id="ARBA00022692"/>
    </source>
</evidence>
<dbReference type="GeneID" id="20190683"/>
<dbReference type="VEuPathDB" id="FungiDB:PPTG_22084"/>
<sequence>MSQRTLQESLVSSFGVRLARVEAFLGLTADSDGEVPQIRAYNEYVDEYLPPFLSACKQLGDSALELDRLLEKAFIAQRSFLFQASQCRRPQTIRPADFDSLLEVQSCIEEISKIRDNRSEFTNHQNMVYEAVQALGWLCVERTPKPAVDSFVEADNSYIRSGYRLHYSARDCFLSLFELHNETLNVWTHMVGSFIFLMLMVYLALSSHALSPAADTAALAGLTTPQAWCDNGQQWIVDGRHTPRVLLSTGLPELCPPPGRVAPAKYYEVASVIFDHSLQRLPSLERFHALVEQNVGGFSDSVGAQMEQLRSELGALSARLGGQMRDAHSEQVRSLKMQLGARVESLSVFLQDVASQVGADLPMKYALEELDGVAESVRKGLHILATAEGPHNVPHWPIFAFMASAVICLTCSATFHLMFVVSRSAYMFLSRLDYAGITILIAGSFYPMIYYSFYCHPWLRSAYLVSISAMAALTFVVALMPVFSTPRFLVARTCIFLALGFFGVVPVTHLVWHFGLFDPHVTVMIGPLLLMGLLYTSGAIIYATKFPERFFPGRFDLWFSSHQLWHICVVAAALVHFANALQQYEWRWNTQCEA</sequence>
<dbReference type="Pfam" id="PF03006">
    <property type="entry name" value="HlyIII"/>
    <property type="match status" value="1"/>
</dbReference>
<dbReference type="GO" id="GO:0046872">
    <property type="term" value="F:metal ion binding"/>
    <property type="evidence" value="ECO:0007669"/>
    <property type="project" value="UniProtKB-KW"/>
</dbReference>
<dbReference type="InterPro" id="IPR053950">
    <property type="entry name" value="CAP_N"/>
</dbReference>
<evidence type="ECO:0000256" key="4">
    <source>
        <dbReference type="ARBA" id="ARBA00022989"/>
    </source>
</evidence>
<protein>
    <recommendedName>
        <fullName evidence="8">CAP N-terminal domain-containing protein</fullName>
    </recommendedName>
</protein>
<comment type="subcellular location">
    <subcellularLocation>
        <location evidence="1">Membrane</location>
        <topology evidence="1">Multi-pass membrane protein</topology>
    </subcellularLocation>
</comment>
<keyword evidence="3 7" id="KW-0812">Transmembrane</keyword>
<evidence type="ECO:0000313" key="9">
    <source>
        <dbReference type="EMBL" id="ETN15138.1"/>
    </source>
</evidence>
<name>W2QPU8_PHYN3</name>
<reference evidence="10" key="1">
    <citation type="submission" date="2011-12" db="EMBL/GenBank/DDBJ databases">
        <authorList>
            <consortium name="The Broad Institute Genome Sequencing Platform"/>
            <person name="Russ C."/>
            <person name="Tyler B."/>
            <person name="Panabieres F."/>
            <person name="Shan W."/>
            <person name="Tripathy S."/>
            <person name="Grunwald N."/>
            <person name="Machado M."/>
            <person name="Young S.K."/>
            <person name="Zeng Q."/>
            <person name="Gargeya S."/>
            <person name="Fitzgerald M."/>
            <person name="Haas B."/>
            <person name="Abouelleil A."/>
            <person name="Alvarado L."/>
            <person name="Arachchi H.M."/>
            <person name="Berlin A."/>
            <person name="Chapman S.B."/>
            <person name="Gearin G."/>
            <person name="Goldberg J."/>
            <person name="Griggs A."/>
            <person name="Gujja S."/>
            <person name="Hansen M."/>
            <person name="Heiman D."/>
            <person name="Howarth C."/>
            <person name="Larimer J."/>
            <person name="Lui A."/>
            <person name="MacDonald P.J.P."/>
            <person name="McCowen C."/>
            <person name="Montmayeur A."/>
            <person name="Murphy C."/>
            <person name="Neiman D."/>
            <person name="Pearson M."/>
            <person name="Priest M."/>
            <person name="Roberts A."/>
            <person name="Saif S."/>
            <person name="Shea T."/>
            <person name="Sisk P."/>
            <person name="Stolte C."/>
            <person name="Sykes S."/>
            <person name="Wortman J."/>
            <person name="Nusbaum C."/>
            <person name="Birren B."/>
        </authorList>
    </citation>
    <scope>NUCLEOTIDE SEQUENCE [LARGE SCALE GENOMIC DNA]</scope>
    <source>
        <strain evidence="10">INRA-310</strain>
    </source>
</reference>
<comment type="similarity">
    <text evidence="2">Belongs to the ADIPOR family.</text>
</comment>
<dbReference type="InterPro" id="IPR036222">
    <property type="entry name" value="CAP_N_sf"/>
</dbReference>
<dbReference type="OrthoDB" id="5585746at2759"/>
<dbReference type="GO" id="GO:0038023">
    <property type="term" value="F:signaling receptor activity"/>
    <property type="evidence" value="ECO:0007669"/>
    <property type="project" value="TreeGrafter"/>
</dbReference>
<feature type="transmembrane region" description="Helical" evidence="7">
    <location>
        <begin position="564"/>
        <end position="581"/>
    </location>
</feature>
<organism evidence="9 10">
    <name type="scientific">Phytophthora nicotianae (strain INRA-310)</name>
    <name type="common">Phytophthora parasitica</name>
    <dbReference type="NCBI Taxonomy" id="761204"/>
    <lineage>
        <taxon>Eukaryota</taxon>
        <taxon>Sar</taxon>
        <taxon>Stramenopiles</taxon>
        <taxon>Oomycota</taxon>
        <taxon>Peronosporomycetes</taxon>
        <taxon>Peronosporales</taxon>
        <taxon>Peronosporaceae</taxon>
        <taxon>Phytophthora</taxon>
    </lineage>
</organism>
<dbReference type="Proteomes" id="UP000018817">
    <property type="component" value="Unassembled WGS sequence"/>
</dbReference>
<feature type="transmembrane region" description="Helical" evidence="7">
    <location>
        <begin position="495"/>
        <end position="515"/>
    </location>
</feature>
<evidence type="ECO:0000256" key="5">
    <source>
        <dbReference type="ARBA" id="ARBA00023136"/>
    </source>
</evidence>